<gene>
    <name evidence="1" type="ORF">CIK91_02875</name>
</gene>
<dbReference type="InterPro" id="IPR027417">
    <property type="entry name" value="P-loop_NTPase"/>
</dbReference>
<dbReference type="GeneID" id="72480367"/>
<proteinExistence type="predicted"/>
<keyword evidence="2" id="KW-1185">Reference proteome</keyword>
<dbReference type="RefSeq" id="WP_094448101.1">
    <property type="nucleotide sequence ID" value="NZ_CP091798.1"/>
</dbReference>
<comment type="caution">
    <text evidence="1">The sequence shown here is derived from an EMBL/GenBank/DDBJ whole genome shotgun (WGS) entry which is preliminary data.</text>
</comment>
<dbReference type="EMBL" id="NPJF01000023">
    <property type="protein sequence ID" value="OYP56286.1"/>
    <property type="molecule type" value="Genomic_DNA"/>
</dbReference>
<name>A0ABX4EKN9_SEGBR</name>
<dbReference type="Proteomes" id="UP000216189">
    <property type="component" value="Unassembled WGS sequence"/>
</dbReference>
<evidence type="ECO:0000313" key="2">
    <source>
        <dbReference type="Proteomes" id="UP000216189"/>
    </source>
</evidence>
<organism evidence="1 2">
    <name type="scientific">Segatella bryantii</name>
    <name type="common">Prevotella bryantii</name>
    <dbReference type="NCBI Taxonomy" id="77095"/>
    <lineage>
        <taxon>Bacteria</taxon>
        <taxon>Pseudomonadati</taxon>
        <taxon>Bacteroidota</taxon>
        <taxon>Bacteroidia</taxon>
        <taxon>Bacteroidales</taxon>
        <taxon>Prevotellaceae</taxon>
        <taxon>Segatella</taxon>
    </lineage>
</organism>
<protein>
    <recommendedName>
        <fullName evidence="3">G domain-containing protein</fullName>
    </recommendedName>
</protein>
<sequence>MTKKETKFIQKYLEYYGTYGDDIPTDGWNFLSKYRKSLGIDYQRSKVLIEEAVRSYEESNNEKISDPKVKTQRDYNEISLQLGAAIKQIQNIPSSTNEFKKIKQSFVDTLSEQLSRTHQEANNTLNSTEWDKLVIAFFGETNAGKSTIIETFRILFDEKERRQNINAHGVSKGGGYGSTGEHDTMGEGSRHAFCLYRSCKIILNIIKLFDIRRWFKHSGGPGDNIIREEGQYDFKKVDKELGEYPVDGLIVGDGRHDFTKVYKEYEMNIGGKPFVLIDVPGIEGNEDDYKDEIKTALSKAHCVFYVQGHNKTTDSATTEKIKKYLRNWVKVYTIYNVRGSADAYDIPEERVKLVTDDVRKVCVGIEKSFSDILGDSYGGNTVTQGLLALSSYAHFSPMRDDLIRKQKKLLSFFNSRDELYQFSGFESVVSLVNEKASNYTNEIYKANKDKLVALSKHAIFAIDKELNNQKETIEKYRGLLNNYRREVDTYYNSASHRIEIQLREKCDDVFKKLKESVFTIISDDEPEKKERIAGQVNTTCVSLREGIFHILKTENEELNKRLKESDRKLKGLPIGILNFEHLNNETPNIYININEILEHLEISIGDVATTLFDVGSTALVGFYVGGPLGAAIGVGLGALGKWLFSDGGVGKAKENARKKIDEAHVRAWDDIQKNVIDKIKSDFNKQVTKISTIVNDALFNISQLDSAINESKKRILDFEKKLKTEQYGNVKE</sequence>
<dbReference type="SUPFAM" id="SSF52540">
    <property type="entry name" value="P-loop containing nucleoside triphosphate hydrolases"/>
    <property type="match status" value="1"/>
</dbReference>
<dbReference type="Gene3D" id="3.40.50.300">
    <property type="entry name" value="P-loop containing nucleotide triphosphate hydrolases"/>
    <property type="match status" value="2"/>
</dbReference>
<evidence type="ECO:0000313" key="1">
    <source>
        <dbReference type="EMBL" id="OYP56286.1"/>
    </source>
</evidence>
<evidence type="ECO:0008006" key="3">
    <source>
        <dbReference type="Google" id="ProtNLM"/>
    </source>
</evidence>
<reference evidence="1 2" key="1">
    <citation type="submission" date="2017-08" db="EMBL/GenBank/DDBJ databases">
        <title>Comparative genomics of non-oral Prevotella species.</title>
        <authorList>
            <person name="Accetto T."/>
            <person name="Nograsek B."/>
            <person name="Avgustin G."/>
        </authorList>
    </citation>
    <scope>NUCLEOTIDE SEQUENCE [LARGE SCALE GENOMIC DNA]</scope>
    <source>
        <strain evidence="1 2">TC1-1</strain>
    </source>
</reference>
<accession>A0ABX4EKN9</accession>